<proteinExistence type="inferred from homology"/>
<evidence type="ECO:0000259" key="4">
    <source>
        <dbReference type="PROSITE" id="PS51471"/>
    </source>
</evidence>
<evidence type="ECO:0000313" key="6">
    <source>
        <dbReference type="Proteomes" id="UP001161247"/>
    </source>
</evidence>
<dbReference type="GO" id="GO:0002238">
    <property type="term" value="P:response to molecule of fungal origin"/>
    <property type="evidence" value="ECO:0007669"/>
    <property type="project" value="UniProtKB-ARBA"/>
</dbReference>
<dbReference type="Pfam" id="PF14226">
    <property type="entry name" value="DIOX_N"/>
    <property type="match status" value="1"/>
</dbReference>
<keyword evidence="3" id="KW-0560">Oxidoreductase</keyword>
<dbReference type="GO" id="GO:0046872">
    <property type="term" value="F:metal ion binding"/>
    <property type="evidence" value="ECO:0007669"/>
    <property type="project" value="UniProtKB-KW"/>
</dbReference>
<dbReference type="AlphaFoldDB" id="A0AAV1C2Z4"/>
<dbReference type="Pfam" id="PF03171">
    <property type="entry name" value="2OG-FeII_Oxy"/>
    <property type="match status" value="1"/>
</dbReference>
<sequence length="307" mass="34437">MMIPVISLAGETAKPGTSSWVAACEKVKAAMEEYGCFVAIHDLFTSEDSASVFKALKDVFGLPVEAKKKNVFDNPMYGYRTGPLTEMLGVFDAAPHDVEEIQSFTNLMWPSGNPSFCEIMYYFAKKFAELDRIVTRMIYESYGVEKCFDRDCGIASFTHLLRMINYRVPQSSDQSNVGITPHTDKSLLTILHQNQVNGLEVKTKDGKWINLDLPPSSLLVMAGDSLSGWSNGRIHAPVHQVKMRGEEERFTLSTFSFHKGLIQVPEELVDDEHPLLYKPFSPIKLLEFFGTKEGRQAEDLLNAYCGV</sequence>
<dbReference type="InterPro" id="IPR027443">
    <property type="entry name" value="IPNS-like_sf"/>
</dbReference>
<dbReference type="PRINTS" id="PR00682">
    <property type="entry name" value="IPNSYNTHASE"/>
</dbReference>
<dbReference type="GO" id="GO:0009805">
    <property type="term" value="P:coumarin biosynthetic process"/>
    <property type="evidence" value="ECO:0007669"/>
    <property type="project" value="UniProtKB-ARBA"/>
</dbReference>
<gene>
    <name evidence="5" type="ORF">OLC1_LOCUS2237</name>
</gene>
<evidence type="ECO:0000313" key="5">
    <source>
        <dbReference type="EMBL" id="CAI9089984.1"/>
    </source>
</evidence>
<dbReference type="InterPro" id="IPR044861">
    <property type="entry name" value="IPNS-like_FE2OG_OXY"/>
</dbReference>
<accession>A0AAV1C2Z4</accession>
<dbReference type="InterPro" id="IPR005123">
    <property type="entry name" value="Oxoglu/Fe-dep_dioxygenase_dom"/>
</dbReference>
<keyword evidence="1 3" id="KW-0479">Metal-binding</keyword>
<protein>
    <submittedName>
        <fullName evidence="5">OLC1v1024644C1</fullName>
    </submittedName>
</protein>
<dbReference type="SUPFAM" id="SSF51197">
    <property type="entry name" value="Clavaminate synthase-like"/>
    <property type="match status" value="1"/>
</dbReference>
<reference evidence="5" key="1">
    <citation type="submission" date="2023-03" db="EMBL/GenBank/DDBJ databases">
        <authorList>
            <person name="Julca I."/>
        </authorList>
    </citation>
    <scope>NUCLEOTIDE SEQUENCE</scope>
</reference>
<evidence type="ECO:0000256" key="3">
    <source>
        <dbReference type="RuleBase" id="RU003682"/>
    </source>
</evidence>
<dbReference type="PROSITE" id="PS51471">
    <property type="entry name" value="FE2OG_OXY"/>
    <property type="match status" value="1"/>
</dbReference>
<feature type="domain" description="Fe2OG dioxygenase" evidence="4">
    <location>
        <begin position="156"/>
        <end position="259"/>
    </location>
</feature>
<dbReference type="Gene3D" id="2.60.120.330">
    <property type="entry name" value="B-lactam Antibiotic, Isopenicillin N Synthase, Chain"/>
    <property type="match status" value="1"/>
</dbReference>
<dbReference type="EMBL" id="OX459118">
    <property type="protein sequence ID" value="CAI9089984.1"/>
    <property type="molecule type" value="Genomic_DNA"/>
</dbReference>
<dbReference type="PANTHER" id="PTHR47990">
    <property type="entry name" value="2-OXOGLUTARATE (2OG) AND FE(II)-DEPENDENT OXYGENASE SUPERFAMILY PROTEIN-RELATED"/>
    <property type="match status" value="1"/>
</dbReference>
<comment type="similarity">
    <text evidence="3">Belongs to the iron/ascorbate-dependent oxidoreductase family.</text>
</comment>
<evidence type="ECO:0000256" key="2">
    <source>
        <dbReference type="ARBA" id="ARBA00023004"/>
    </source>
</evidence>
<keyword evidence="6" id="KW-1185">Reference proteome</keyword>
<dbReference type="Proteomes" id="UP001161247">
    <property type="component" value="Chromosome 1"/>
</dbReference>
<dbReference type="InterPro" id="IPR050231">
    <property type="entry name" value="Iron_ascorbate_oxido_reductase"/>
</dbReference>
<name>A0AAV1C2Z4_OLDCO</name>
<dbReference type="InterPro" id="IPR026992">
    <property type="entry name" value="DIOX_N"/>
</dbReference>
<organism evidence="5 6">
    <name type="scientific">Oldenlandia corymbosa var. corymbosa</name>
    <dbReference type="NCBI Taxonomy" id="529605"/>
    <lineage>
        <taxon>Eukaryota</taxon>
        <taxon>Viridiplantae</taxon>
        <taxon>Streptophyta</taxon>
        <taxon>Embryophyta</taxon>
        <taxon>Tracheophyta</taxon>
        <taxon>Spermatophyta</taxon>
        <taxon>Magnoliopsida</taxon>
        <taxon>eudicotyledons</taxon>
        <taxon>Gunneridae</taxon>
        <taxon>Pentapetalae</taxon>
        <taxon>asterids</taxon>
        <taxon>lamiids</taxon>
        <taxon>Gentianales</taxon>
        <taxon>Rubiaceae</taxon>
        <taxon>Rubioideae</taxon>
        <taxon>Spermacoceae</taxon>
        <taxon>Hedyotis-Oldenlandia complex</taxon>
        <taxon>Oldenlandia</taxon>
    </lineage>
</organism>
<dbReference type="GO" id="GO:0016706">
    <property type="term" value="F:2-oxoglutarate-dependent dioxygenase activity"/>
    <property type="evidence" value="ECO:0007669"/>
    <property type="project" value="UniProtKB-ARBA"/>
</dbReference>
<keyword evidence="2 3" id="KW-0408">Iron</keyword>
<evidence type="ECO:0000256" key="1">
    <source>
        <dbReference type="ARBA" id="ARBA00022723"/>
    </source>
</evidence>